<dbReference type="Proteomes" id="UP000800094">
    <property type="component" value="Unassembled WGS sequence"/>
</dbReference>
<organism evidence="2 3">
    <name type="scientific">Trematosphaeria pertusa</name>
    <dbReference type="NCBI Taxonomy" id="390896"/>
    <lineage>
        <taxon>Eukaryota</taxon>
        <taxon>Fungi</taxon>
        <taxon>Dikarya</taxon>
        <taxon>Ascomycota</taxon>
        <taxon>Pezizomycotina</taxon>
        <taxon>Dothideomycetes</taxon>
        <taxon>Pleosporomycetidae</taxon>
        <taxon>Pleosporales</taxon>
        <taxon>Massarineae</taxon>
        <taxon>Trematosphaeriaceae</taxon>
        <taxon>Trematosphaeria</taxon>
    </lineage>
</organism>
<feature type="chain" id="PRO_5025690498" description="Secreted protein" evidence="1">
    <location>
        <begin position="21"/>
        <end position="125"/>
    </location>
</feature>
<reference evidence="2" key="1">
    <citation type="journal article" date="2020" name="Stud. Mycol.">
        <title>101 Dothideomycetes genomes: a test case for predicting lifestyles and emergence of pathogens.</title>
        <authorList>
            <person name="Haridas S."/>
            <person name="Albert R."/>
            <person name="Binder M."/>
            <person name="Bloem J."/>
            <person name="Labutti K."/>
            <person name="Salamov A."/>
            <person name="Andreopoulos B."/>
            <person name="Baker S."/>
            <person name="Barry K."/>
            <person name="Bills G."/>
            <person name="Bluhm B."/>
            <person name="Cannon C."/>
            <person name="Castanera R."/>
            <person name="Culley D."/>
            <person name="Daum C."/>
            <person name="Ezra D."/>
            <person name="Gonzalez J."/>
            <person name="Henrissat B."/>
            <person name="Kuo A."/>
            <person name="Liang C."/>
            <person name="Lipzen A."/>
            <person name="Lutzoni F."/>
            <person name="Magnuson J."/>
            <person name="Mondo S."/>
            <person name="Nolan M."/>
            <person name="Ohm R."/>
            <person name="Pangilinan J."/>
            <person name="Park H.-J."/>
            <person name="Ramirez L."/>
            <person name="Alfaro M."/>
            <person name="Sun H."/>
            <person name="Tritt A."/>
            <person name="Yoshinaga Y."/>
            <person name="Zwiers L.-H."/>
            <person name="Turgeon B."/>
            <person name="Goodwin S."/>
            <person name="Spatafora J."/>
            <person name="Crous P."/>
            <person name="Grigoriev I."/>
        </authorList>
    </citation>
    <scope>NUCLEOTIDE SEQUENCE</scope>
    <source>
        <strain evidence="2">CBS 122368</strain>
    </source>
</reference>
<dbReference type="RefSeq" id="XP_033691817.1">
    <property type="nucleotide sequence ID" value="XM_033821752.1"/>
</dbReference>
<evidence type="ECO:0008006" key="4">
    <source>
        <dbReference type="Google" id="ProtNLM"/>
    </source>
</evidence>
<name>A0A6A6J5Q2_9PLEO</name>
<dbReference type="AlphaFoldDB" id="A0A6A6J5Q2"/>
<feature type="signal peptide" evidence="1">
    <location>
        <begin position="1"/>
        <end position="20"/>
    </location>
</feature>
<protein>
    <recommendedName>
        <fullName evidence="4">Secreted protein</fullName>
    </recommendedName>
</protein>
<proteinExistence type="predicted"/>
<keyword evidence="3" id="KW-1185">Reference proteome</keyword>
<keyword evidence="1" id="KW-0732">Signal</keyword>
<evidence type="ECO:0000256" key="1">
    <source>
        <dbReference type="SAM" id="SignalP"/>
    </source>
</evidence>
<dbReference type="EMBL" id="ML987189">
    <property type="protein sequence ID" value="KAF2256813.1"/>
    <property type="molecule type" value="Genomic_DNA"/>
</dbReference>
<accession>A0A6A6J5Q2</accession>
<dbReference type="GeneID" id="54575082"/>
<evidence type="ECO:0000313" key="3">
    <source>
        <dbReference type="Proteomes" id="UP000800094"/>
    </source>
</evidence>
<evidence type="ECO:0000313" key="2">
    <source>
        <dbReference type="EMBL" id="KAF2256813.1"/>
    </source>
</evidence>
<gene>
    <name evidence="2" type="ORF">BU26DRAFT_29896</name>
</gene>
<sequence length="125" mass="13552">MHIVLRIVAANLVFLAQARACCSCECTANEGERRAASWKREAEGKRNMPMPMNGYKQLQSPQEGTAVLSLTVTVRPIGIGPVLVRCARSGLAQTILVKRRTASASGLSNFFLARCALEHHATMLA</sequence>